<gene>
    <name evidence="3" type="primary">yacG</name>
    <name evidence="5" type="ORF">SAMN05216241_10461</name>
</gene>
<dbReference type="Gene3D" id="3.30.50.10">
    <property type="entry name" value="Erythroid Transcription Factor GATA-1, subunit A"/>
    <property type="match status" value="1"/>
</dbReference>
<evidence type="ECO:0000256" key="3">
    <source>
        <dbReference type="HAMAP-Rule" id="MF_00649"/>
    </source>
</evidence>
<feature type="binding site" evidence="3">
    <location>
        <position position="13"/>
    </location>
    <ligand>
        <name>Zn(2+)</name>
        <dbReference type="ChEBI" id="CHEBI:29105"/>
    </ligand>
</feature>
<dbReference type="SUPFAM" id="SSF57716">
    <property type="entry name" value="Glucocorticoid receptor-like (DNA-binding domain)"/>
    <property type="match status" value="1"/>
</dbReference>
<dbReference type="HAMAP" id="MF_00649">
    <property type="entry name" value="DNA_gyrase_inhibitor_YacG"/>
    <property type="match status" value="1"/>
</dbReference>
<dbReference type="PANTHER" id="PTHR36150">
    <property type="entry name" value="DNA GYRASE INHIBITOR YACG"/>
    <property type="match status" value="1"/>
</dbReference>
<dbReference type="STRING" id="1082479.SAMN05216241_10461"/>
<keyword evidence="1 3" id="KW-0479">Metal-binding</keyword>
<evidence type="ECO:0000313" key="5">
    <source>
        <dbReference type="EMBL" id="SDF99580.1"/>
    </source>
</evidence>
<dbReference type="Proteomes" id="UP000199415">
    <property type="component" value="Unassembled WGS sequence"/>
</dbReference>
<comment type="cofactor">
    <cofactor evidence="3">
        <name>Zn(2+)</name>
        <dbReference type="ChEBI" id="CHEBI:29105"/>
    </cofactor>
    <text evidence="3">Binds 1 zinc ion.</text>
</comment>
<name>A0A1G7QPL4_9PROT</name>
<keyword evidence="2 3" id="KW-0862">Zinc</keyword>
<dbReference type="GO" id="GO:0008270">
    <property type="term" value="F:zinc ion binding"/>
    <property type="evidence" value="ECO:0007669"/>
    <property type="project" value="UniProtKB-UniRule"/>
</dbReference>
<sequence length="62" mass="6626">MTDPPDTRRCPECGRPASAKHAPFCCKRCADLDLGRWLDGGYRIPTGEPAPTAAHGEDDGEG</sequence>
<feature type="binding site" evidence="3">
    <location>
        <position position="10"/>
    </location>
    <ligand>
        <name>Zn(2+)</name>
        <dbReference type="ChEBI" id="CHEBI:29105"/>
    </ligand>
</feature>
<protein>
    <recommendedName>
        <fullName evidence="3">DNA gyrase inhibitor YacG</fullName>
    </recommendedName>
</protein>
<dbReference type="OrthoDB" id="9809663at2"/>
<evidence type="ECO:0000256" key="2">
    <source>
        <dbReference type="ARBA" id="ARBA00022833"/>
    </source>
</evidence>
<evidence type="ECO:0000256" key="1">
    <source>
        <dbReference type="ARBA" id="ARBA00022723"/>
    </source>
</evidence>
<evidence type="ECO:0000256" key="4">
    <source>
        <dbReference type="SAM" id="MobiDB-lite"/>
    </source>
</evidence>
<dbReference type="GO" id="GO:0008657">
    <property type="term" value="F:DNA topoisomerase type II (double strand cut, ATP-hydrolyzing) inhibitor activity"/>
    <property type="evidence" value="ECO:0007669"/>
    <property type="project" value="UniProtKB-UniRule"/>
</dbReference>
<feature type="binding site" evidence="3">
    <location>
        <position position="29"/>
    </location>
    <ligand>
        <name>Zn(2+)</name>
        <dbReference type="ChEBI" id="CHEBI:29105"/>
    </ligand>
</feature>
<feature type="region of interest" description="Disordered" evidence="4">
    <location>
        <begin position="41"/>
        <end position="62"/>
    </location>
</feature>
<dbReference type="Pfam" id="PF03884">
    <property type="entry name" value="YacG"/>
    <property type="match status" value="1"/>
</dbReference>
<keyword evidence="6" id="KW-1185">Reference proteome</keyword>
<feature type="binding site" evidence="3">
    <location>
        <position position="25"/>
    </location>
    <ligand>
        <name>Zn(2+)</name>
        <dbReference type="ChEBI" id="CHEBI:29105"/>
    </ligand>
</feature>
<dbReference type="RefSeq" id="WP_090019460.1">
    <property type="nucleotide sequence ID" value="NZ_FNCE01000004.1"/>
</dbReference>
<dbReference type="InterPro" id="IPR013088">
    <property type="entry name" value="Znf_NHR/GATA"/>
</dbReference>
<comment type="function">
    <text evidence="3">Inhibits all the catalytic activities of DNA gyrase by preventing its interaction with DNA. Acts by binding directly to the C-terminal domain of GyrB, which probably disrupts DNA binding by the gyrase.</text>
</comment>
<dbReference type="InterPro" id="IPR005584">
    <property type="entry name" value="DNA_gyrase_inhibitor_YacG"/>
</dbReference>
<accession>A0A1G7QPL4</accession>
<dbReference type="GO" id="GO:0006355">
    <property type="term" value="P:regulation of DNA-templated transcription"/>
    <property type="evidence" value="ECO:0007669"/>
    <property type="project" value="InterPro"/>
</dbReference>
<comment type="similarity">
    <text evidence="3">Belongs to the DNA gyrase inhibitor YacG family.</text>
</comment>
<organism evidence="5 6">
    <name type="scientific">Limimonas halophila</name>
    <dbReference type="NCBI Taxonomy" id="1082479"/>
    <lineage>
        <taxon>Bacteria</taxon>
        <taxon>Pseudomonadati</taxon>
        <taxon>Pseudomonadota</taxon>
        <taxon>Alphaproteobacteria</taxon>
        <taxon>Rhodospirillales</taxon>
        <taxon>Rhodovibrionaceae</taxon>
        <taxon>Limimonas</taxon>
    </lineage>
</organism>
<evidence type="ECO:0000313" key="6">
    <source>
        <dbReference type="Proteomes" id="UP000199415"/>
    </source>
</evidence>
<reference evidence="5 6" key="1">
    <citation type="submission" date="2016-10" db="EMBL/GenBank/DDBJ databases">
        <authorList>
            <person name="de Groot N.N."/>
        </authorList>
    </citation>
    <scope>NUCLEOTIDE SEQUENCE [LARGE SCALE GENOMIC DNA]</scope>
    <source>
        <strain evidence="5 6">DSM 25584</strain>
    </source>
</reference>
<comment type="subunit">
    <text evidence="3">Interacts with GyrB.</text>
</comment>
<dbReference type="AlphaFoldDB" id="A0A1G7QPL4"/>
<proteinExistence type="inferred from homology"/>
<dbReference type="PANTHER" id="PTHR36150:SF1">
    <property type="entry name" value="DNA GYRASE INHIBITOR YACG"/>
    <property type="match status" value="1"/>
</dbReference>
<dbReference type="EMBL" id="FNCE01000004">
    <property type="protein sequence ID" value="SDF99580.1"/>
    <property type="molecule type" value="Genomic_DNA"/>
</dbReference>